<evidence type="ECO:0000313" key="5">
    <source>
        <dbReference type="Proteomes" id="UP000580910"/>
    </source>
</evidence>
<dbReference type="SMART" id="SM00060">
    <property type="entry name" value="FN3"/>
    <property type="match status" value="2"/>
</dbReference>
<dbReference type="InterPro" id="IPR032812">
    <property type="entry name" value="SbsA_Ig"/>
</dbReference>
<proteinExistence type="predicted"/>
<reference evidence="4 5" key="1">
    <citation type="submission" date="2020-07" db="EMBL/GenBank/DDBJ databases">
        <title>Sequencing the genomes of 1000 actinobacteria strains.</title>
        <authorList>
            <person name="Klenk H.-P."/>
        </authorList>
    </citation>
    <scope>NUCLEOTIDE SEQUENCE [LARGE SCALE GENOMIC DNA]</scope>
    <source>
        <strain evidence="4 5">DSM 21349</strain>
    </source>
</reference>
<name>A0A7W3IWZ9_9ACTN</name>
<dbReference type="InterPro" id="IPR014756">
    <property type="entry name" value="Ig_E-set"/>
</dbReference>
<dbReference type="InterPro" id="IPR003961">
    <property type="entry name" value="FN3_dom"/>
</dbReference>
<dbReference type="GO" id="GO:0030151">
    <property type="term" value="F:molybdenum ion binding"/>
    <property type="evidence" value="ECO:0007669"/>
    <property type="project" value="InterPro"/>
</dbReference>
<dbReference type="EMBL" id="JACGXA010000001">
    <property type="protein sequence ID" value="MBA8802173.1"/>
    <property type="molecule type" value="Genomic_DNA"/>
</dbReference>
<dbReference type="RefSeq" id="WP_182536448.1">
    <property type="nucleotide sequence ID" value="NZ_JACGXA010000001.1"/>
</dbReference>
<dbReference type="InterPro" id="IPR014755">
    <property type="entry name" value="Cu-Rt/internalin_Ig-like"/>
</dbReference>
<keyword evidence="5" id="KW-1185">Reference proteome</keyword>
<feature type="domain" description="Fibronectin type-III" evidence="3">
    <location>
        <begin position="2355"/>
        <end position="2435"/>
    </location>
</feature>
<keyword evidence="1" id="KW-0732">Signal</keyword>
<comment type="caution">
    <text evidence="4">The sequence shown here is derived from an EMBL/GenBank/DDBJ whole genome shotgun (WGS) entry which is preliminary data.</text>
</comment>
<dbReference type="GO" id="GO:0016491">
    <property type="term" value="F:oxidoreductase activity"/>
    <property type="evidence" value="ECO:0007669"/>
    <property type="project" value="InterPro"/>
</dbReference>
<evidence type="ECO:0000256" key="1">
    <source>
        <dbReference type="ARBA" id="ARBA00022729"/>
    </source>
</evidence>
<dbReference type="SUPFAM" id="SSF52317">
    <property type="entry name" value="Class I glutamine amidotransferase-like"/>
    <property type="match status" value="1"/>
</dbReference>
<dbReference type="GO" id="GO:0003993">
    <property type="term" value="F:acid phosphatase activity"/>
    <property type="evidence" value="ECO:0007669"/>
    <property type="project" value="InterPro"/>
</dbReference>
<evidence type="ECO:0000256" key="2">
    <source>
        <dbReference type="SAM" id="MobiDB-lite"/>
    </source>
</evidence>
<evidence type="ECO:0000259" key="3">
    <source>
        <dbReference type="SMART" id="SM00060"/>
    </source>
</evidence>
<dbReference type="InterPro" id="IPR025141">
    <property type="entry name" value="DUF4082"/>
</dbReference>
<feature type="region of interest" description="Disordered" evidence="2">
    <location>
        <begin position="1855"/>
        <end position="1874"/>
    </location>
</feature>
<gene>
    <name evidence="4" type="ORF">FB382_000464</name>
</gene>
<dbReference type="InterPro" id="IPR008963">
    <property type="entry name" value="Purple_acid_Pase-like_N"/>
</dbReference>
<accession>A0A7W3IWZ9</accession>
<dbReference type="Pfam" id="PF13313">
    <property type="entry name" value="DUF4082"/>
    <property type="match status" value="3"/>
</dbReference>
<dbReference type="Gene3D" id="2.60.40.1220">
    <property type="match status" value="5"/>
</dbReference>
<organism evidence="4 5">
    <name type="scientific">Nocardioides ginsengisegetis</name>
    <dbReference type="NCBI Taxonomy" id="661491"/>
    <lineage>
        <taxon>Bacteria</taxon>
        <taxon>Bacillati</taxon>
        <taxon>Actinomycetota</taxon>
        <taxon>Actinomycetes</taxon>
        <taxon>Propionibacteriales</taxon>
        <taxon>Nocardioidaceae</taxon>
        <taxon>Nocardioides</taxon>
    </lineage>
</organism>
<dbReference type="InterPro" id="IPR029062">
    <property type="entry name" value="Class_I_gatase-like"/>
</dbReference>
<protein>
    <submittedName>
        <fullName evidence="4">Methionine-rich copper-binding protein CopC</fullName>
    </submittedName>
</protein>
<dbReference type="Gene3D" id="2.60.40.650">
    <property type="match status" value="1"/>
</dbReference>
<feature type="domain" description="Fibronectin type-III" evidence="3">
    <location>
        <begin position="2256"/>
        <end position="2333"/>
    </location>
</feature>
<evidence type="ECO:0000313" key="4">
    <source>
        <dbReference type="EMBL" id="MBA8802173.1"/>
    </source>
</evidence>
<dbReference type="Pfam" id="PF20254">
    <property type="entry name" value="DMFA2_C"/>
    <property type="match status" value="1"/>
</dbReference>
<dbReference type="Pfam" id="PF13205">
    <property type="entry name" value="Big_5"/>
    <property type="match status" value="5"/>
</dbReference>
<dbReference type="Proteomes" id="UP000580910">
    <property type="component" value="Unassembled WGS sequence"/>
</dbReference>
<dbReference type="InterPro" id="IPR046540">
    <property type="entry name" value="DMFA2_C"/>
</dbReference>
<feature type="compositionally biased region" description="Basic and acidic residues" evidence="2">
    <location>
        <begin position="1863"/>
        <end position="1874"/>
    </location>
</feature>
<dbReference type="SUPFAM" id="SSF49363">
    <property type="entry name" value="Purple acid phosphatase, N-terminal domain"/>
    <property type="match status" value="1"/>
</dbReference>
<sequence>MLMTRTRRQGTTPRRTRRRAATWLAVLAGALVTAFLTVIPAQVAVAAPCDAPVVSPVACENTKTGNPQSEWGITGAGSGSIQGFATQMSVNVGETEGFKIDTPATSYRLDIYRMGYYGGMGARLVATVNPTTIVTNQPNCLNDTTTGLIDCGNWTQNASWTVPATAVSGIYFAKLNRTDGTAGASHVFFVVRNDNSSSKILVQTSDTTWQAYNQYGGNSLYVGSPAGRAYKVSYNRPFTTRDTSPEDFVFNSEYPMVRWLESNGYDVSYTSGVDTATRGAELLEHKVFMSVGHDEYWSGQQRANVEAARAAGVNLAFFSGNEIFWKTRWEPSIAGPSTPNRTLVTYKETHANAPIDPQDPTTWTGTWRDPRFSPPADGGRPENALSGTIFTANCCAINMVVGSADGKMRFWRNTRVATLGTNATTTIGSSVIGYEWDEDADNGSRPAGLFRVSQTTGSAQVLQDYGSNYSNGTATHAMTMYKAPSGALVFGAGTIQWPWALDANHDRGSAAADTAARQATVNLLADMGVQPTTLQSGLVAATASSDTTAPTSTITGPANNTNVPVGAQITVTGTAADTGGGRVGGIEVSSDNGATWHRATGRESWTYSFTPPSAGTLNIRSRAVDDSGNIEAPKAGITVTVGSSGGPVSCPCSIWPSTATPAGTDPDTSSVELGVKFRASQDGFITGIRYYKASASTGTHVGTLWSGTGTKLATVTFTGETASGWQQATFSSPVPVTANTTYVASYFTPSRYVVSGAYFASSPVINGPLTALRDGSDGGNGLYRYGSTAGQFPTSTYNSENYWVDVVFQPGTDTTKPTLTGRTPAAGATNVSVGATPTATFSEDVTQASIAFTLKNPAGTTIAATTAYDAATRTSTLTPSAALAPSTTYTATVSGASDAAGNVMDPATWTFTTAAADTTKPTLTGRTPAPGAANVLVTTAATAVFSEPVTAGSITFTLKNPAGVAVAATTSYNAGTQTATLTPSASLATSTTYTAAVSGATDPSGNVMDPVSWTFTTAPPSSNNCPCTIWPSTATPAGTDPDTSSVELGVKFRAAQDGFITGIRYYKASVSTGTHVGTLWTGTGTKLATVTFTGETASGWQQATFASPVPVTANTTYVASYFTPSRYVVSGAYFASSPVINGPLTALRDGSDGGNGLYRYGSTAGQFPTSTYNSENYWVDVVFQPGTDTTKPTLTGRTPAAGATNVSVGATPTATFSEDVTQASIAFTLKNPAGTTIAATTAYDAATRTSTLTPSAALAASTTYTATVSGASDAAGNVMDPATWTFTTAAADTTKPTLTGRTPAPGAANVLVTTAATAVFSEPVTAGSITFTLKNPAGVAVAATTSYNAGTQTATLTPSASLATSTTYTAAVSGATDPSGNVMDPVSWTFTTAPPSSNNCPCTIWPSTATPAGTDPDTSSVELGVKFRAAQDGFITGIRYYKASASTGTHVGTLWTGTGTKLATVTFTGETASGWQQATFASPVPVTANTTYVASYFTPSRYVVSGAYFATSATTRGPLTALRDGTDGGNGLYRYGSTAGSFPNNTYNSENYWVDVVYQDSATDTTPPSLVAQTPTPAATGVPTNTQVTATYNEPVKVGSATVALRNPAGTLIPGTTTYDTSGTRVVFEPGTALQASTTYSVQVTGVSDAANNVAPTASWSFQTAAPAPPAPDQGPGGPIAVVTSSTAPISTYLAEIMRGEGLNEFSTMGAAALTAANLAAFRVVVLGDVPVTDAQVTALSDWVTAGGDLILMRPDPRFLSLAGLTAQTGSVSDGYLAVDASTAPGAGITTDTMQFHGTANRYALSGATTVATLYTTATASTGLPAVTWRTVGTSGGQVATFAFDLAKSIVQTRQGNPAWAGQERDGTSPVRSDDQYFGGTSTDWVNLSKVQIPQADEQQRLLANLITVMSRDKLPMPRFWYFPDTTKAVVVATGDDHGNGGTKGRFDAYLAASPPGCSVAAWTCPRFTSYIYPSTPFTSADASAYTAQGFEVALHPQNQCNDYGTLTDLQGTYSADLAAWRAKYTGIASPTTSRYHCIVWSDWSSQPKAELANGIRLDTNYYYWPGTWVQDRPGFMTGSGIPQRLTDTDGSLIDVYQAHTFMTDESQQSYPATPNALLDRALGPLGYYGAFTANVHTDYSTTYEDSQLLASAQAHGVPVITARQLLTWTDGRNGSSFGNLAWSGGNLTFTIAVGTGASRLTAMLPTTGPGGLQIATLSRGGTSVAFTKMTVKGQEYAVFPASAGSWTATYTTTGSLTAGPARVTATRETGATVAWSTTRAATSTVLVGAGAGSLSPVERADRTTQHRVVLSGLRPGATYRYRVVSRLPNGTTRAWPAYGRPAATFRTRAVDTLAPTISRLRTISLPDGTARVSWQTSEPSDSLVSFGQTALPLLGAETRRDGELVRRHTVVLTGLDPSAAYWLSAESADAAGNSASTSVVALDTGKAGVALQSSQFLTGTLSGDLRLGDGGFGALTLPGGGRGTFESTTQDSRLKGDWRQALVEDSGATGARTVVAVRTGSSPEPNGSWTGWRTVATDGSTFRSPGRYLQFRVTMVAPTGTAYSVTAVGFTHDGTPPEVVGEGD</sequence>
<dbReference type="SUPFAM" id="SSF81296">
    <property type="entry name" value="E set domains"/>
    <property type="match status" value="1"/>
</dbReference>